<evidence type="ECO:0000256" key="2">
    <source>
        <dbReference type="SAM" id="SignalP"/>
    </source>
</evidence>
<keyword evidence="4" id="KW-1185">Reference proteome</keyword>
<organism evidence="3 4">
    <name type="scientific">Heracleum sosnowskyi</name>
    <dbReference type="NCBI Taxonomy" id="360622"/>
    <lineage>
        <taxon>Eukaryota</taxon>
        <taxon>Viridiplantae</taxon>
        <taxon>Streptophyta</taxon>
        <taxon>Embryophyta</taxon>
        <taxon>Tracheophyta</taxon>
        <taxon>Spermatophyta</taxon>
        <taxon>Magnoliopsida</taxon>
        <taxon>eudicotyledons</taxon>
        <taxon>Gunneridae</taxon>
        <taxon>Pentapetalae</taxon>
        <taxon>asterids</taxon>
        <taxon>campanulids</taxon>
        <taxon>Apiales</taxon>
        <taxon>Apiaceae</taxon>
        <taxon>Apioideae</taxon>
        <taxon>apioid superclade</taxon>
        <taxon>Tordylieae</taxon>
        <taxon>Tordyliinae</taxon>
        <taxon>Heracleum</taxon>
    </lineage>
</organism>
<evidence type="ECO:0008006" key="5">
    <source>
        <dbReference type="Google" id="ProtNLM"/>
    </source>
</evidence>
<dbReference type="InterPro" id="IPR001611">
    <property type="entry name" value="Leu-rich_rpt"/>
</dbReference>
<evidence type="ECO:0000313" key="4">
    <source>
        <dbReference type="Proteomes" id="UP001237642"/>
    </source>
</evidence>
<protein>
    <recommendedName>
        <fullName evidence="5">Leucine-rich repeat-containing N-terminal plant-type domain-containing protein</fullName>
    </recommendedName>
</protein>
<feature type="chain" id="PRO_5042161909" description="Leucine-rich repeat-containing N-terminal plant-type domain-containing protein" evidence="2">
    <location>
        <begin position="23"/>
        <end position="139"/>
    </location>
</feature>
<dbReference type="InterPro" id="IPR032675">
    <property type="entry name" value="LRR_dom_sf"/>
</dbReference>
<dbReference type="InterPro" id="IPR051848">
    <property type="entry name" value="PGIP"/>
</dbReference>
<comment type="subcellular location">
    <subcellularLocation>
        <location evidence="1">Cell envelope</location>
    </subcellularLocation>
</comment>
<gene>
    <name evidence="3" type="ORF">POM88_028089</name>
</gene>
<evidence type="ECO:0000313" key="3">
    <source>
        <dbReference type="EMBL" id="KAK1381345.1"/>
    </source>
</evidence>
<evidence type="ECO:0000256" key="1">
    <source>
        <dbReference type="ARBA" id="ARBA00004196"/>
    </source>
</evidence>
<accession>A0AAD8MM09</accession>
<dbReference type="EMBL" id="JAUIZM010000006">
    <property type="protein sequence ID" value="KAK1381345.1"/>
    <property type="molecule type" value="Genomic_DNA"/>
</dbReference>
<dbReference type="Gene3D" id="3.80.10.10">
    <property type="entry name" value="Ribonuclease Inhibitor"/>
    <property type="match status" value="1"/>
</dbReference>
<dbReference type="Pfam" id="PF00560">
    <property type="entry name" value="LRR_1"/>
    <property type="match status" value="1"/>
</dbReference>
<name>A0AAD8MM09_9APIA</name>
<proteinExistence type="predicted"/>
<dbReference type="Proteomes" id="UP001237642">
    <property type="component" value="Unassembled WGS sequence"/>
</dbReference>
<dbReference type="SUPFAM" id="SSF52058">
    <property type="entry name" value="L domain-like"/>
    <property type="match status" value="1"/>
</dbReference>
<keyword evidence="2" id="KW-0732">Signal</keyword>
<dbReference type="AlphaFoldDB" id="A0AAD8MM09"/>
<reference evidence="3" key="1">
    <citation type="submission" date="2023-02" db="EMBL/GenBank/DDBJ databases">
        <title>Genome of toxic invasive species Heracleum sosnowskyi carries increased number of genes despite the absence of recent whole-genome duplications.</title>
        <authorList>
            <person name="Schelkunov M."/>
            <person name="Shtratnikova V."/>
            <person name="Makarenko M."/>
            <person name="Klepikova A."/>
            <person name="Omelchenko D."/>
            <person name="Novikova G."/>
            <person name="Obukhova E."/>
            <person name="Bogdanov V."/>
            <person name="Penin A."/>
            <person name="Logacheva M."/>
        </authorList>
    </citation>
    <scope>NUCLEOTIDE SEQUENCE</scope>
    <source>
        <strain evidence="3">Hsosn_3</strain>
        <tissue evidence="3">Leaf</tissue>
    </source>
</reference>
<reference evidence="3" key="2">
    <citation type="submission" date="2023-05" db="EMBL/GenBank/DDBJ databases">
        <authorList>
            <person name="Schelkunov M.I."/>
        </authorList>
    </citation>
    <scope>NUCLEOTIDE SEQUENCE</scope>
    <source>
        <strain evidence="3">Hsosn_3</strain>
        <tissue evidence="3">Leaf</tissue>
    </source>
</reference>
<sequence length="139" mass="15142">MASVSCIIIYTLLLVSVCFAVAKNTTNSSSSSSSLESKSEREALVRTGWWGNQIPLHGASNKQQHCSWSGIGCSEEGRVVSIEILEVIIEDELGKLHLYDCKLNGSIPYQIGMLSKLNHLSLYGNDLSGTLPRVSRNSI</sequence>
<dbReference type="PANTHER" id="PTHR48059">
    <property type="entry name" value="POLYGALACTURONASE INHIBITOR 1"/>
    <property type="match status" value="1"/>
</dbReference>
<feature type="signal peptide" evidence="2">
    <location>
        <begin position="1"/>
        <end position="22"/>
    </location>
</feature>
<comment type="caution">
    <text evidence="3">The sequence shown here is derived from an EMBL/GenBank/DDBJ whole genome shotgun (WGS) entry which is preliminary data.</text>
</comment>
<dbReference type="PANTHER" id="PTHR48059:SF30">
    <property type="entry name" value="OS06G0587000 PROTEIN"/>
    <property type="match status" value="1"/>
</dbReference>